<dbReference type="InterPro" id="IPR031160">
    <property type="entry name" value="F_BAR_dom"/>
</dbReference>
<evidence type="ECO:0000259" key="13">
    <source>
        <dbReference type="PROSITE" id="PS51741"/>
    </source>
</evidence>
<dbReference type="SMART" id="SM00109">
    <property type="entry name" value="C1"/>
    <property type="match status" value="1"/>
</dbReference>
<dbReference type="PROSITE" id="PS00479">
    <property type="entry name" value="ZF_DAG_PE_1"/>
    <property type="match status" value="1"/>
</dbReference>
<evidence type="ECO:0000256" key="10">
    <source>
        <dbReference type="SAM" id="MobiDB-lite"/>
    </source>
</evidence>
<gene>
    <name evidence="14" type="ORF">BJ508DRAFT_222072</name>
</gene>
<comment type="function">
    <text evidence="5">Plays a role in endocytosis and trafficking to the vacuole. Functions with type I myosins to restore polarity of the actin cytoskeleton after NaCl stress.</text>
</comment>
<dbReference type="GO" id="GO:0046872">
    <property type="term" value="F:metal ion binding"/>
    <property type="evidence" value="ECO:0007669"/>
    <property type="project" value="UniProtKB-KW"/>
</dbReference>
<evidence type="ECO:0000256" key="6">
    <source>
        <dbReference type="ARBA" id="ARBA00061387"/>
    </source>
</evidence>
<dbReference type="PANTHER" id="PTHR15735:SF21">
    <property type="entry name" value="PROTEIN NERVOUS WRECK"/>
    <property type="match status" value="1"/>
</dbReference>
<keyword evidence="3" id="KW-0862">Zinc</keyword>
<dbReference type="PROSITE" id="PS50002">
    <property type="entry name" value="SH3"/>
    <property type="match status" value="2"/>
</dbReference>
<feature type="compositionally biased region" description="Low complexity" evidence="10">
    <location>
        <begin position="583"/>
        <end position="593"/>
    </location>
</feature>
<evidence type="ECO:0000259" key="12">
    <source>
        <dbReference type="PROSITE" id="PS50081"/>
    </source>
</evidence>
<dbReference type="InterPro" id="IPR027267">
    <property type="entry name" value="AH/BAR_dom_sf"/>
</dbReference>
<dbReference type="Gene3D" id="2.30.30.40">
    <property type="entry name" value="SH3 Domains"/>
    <property type="match status" value="2"/>
</dbReference>
<dbReference type="InterPro" id="IPR036028">
    <property type="entry name" value="SH3-like_dom_sf"/>
</dbReference>
<dbReference type="PANTHER" id="PTHR15735">
    <property type="entry name" value="FCH AND DOUBLE SH3 DOMAINS PROTEIN"/>
    <property type="match status" value="1"/>
</dbReference>
<feature type="domain" description="F-BAR" evidence="13">
    <location>
        <begin position="7"/>
        <end position="276"/>
    </location>
</feature>
<dbReference type="InterPro" id="IPR020454">
    <property type="entry name" value="DAG/PE-bd"/>
</dbReference>
<dbReference type="PRINTS" id="PR00008">
    <property type="entry name" value="DAGPEDOMAIN"/>
</dbReference>
<dbReference type="InterPro" id="IPR001452">
    <property type="entry name" value="SH3_domain"/>
</dbReference>
<dbReference type="Pfam" id="PF14604">
    <property type="entry name" value="SH3_9"/>
    <property type="match status" value="1"/>
</dbReference>
<name>A0A3N4IN25_ASCIM</name>
<dbReference type="FunFam" id="2.30.30.40:FF:000161">
    <property type="entry name" value="Actin polymerization protein Bzz1"/>
    <property type="match status" value="1"/>
</dbReference>
<feature type="region of interest" description="Disordered" evidence="10">
    <location>
        <begin position="674"/>
        <end position="722"/>
    </location>
</feature>
<evidence type="ECO:0000256" key="9">
    <source>
        <dbReference type="PROSITE-ProRule" id="PRU01077"/>
    </source>
</evidence>
<evidence type="ECO:0000256" key="1">
    <source>
        <dbReference type="ARBA" id="ARBA00022443"/>
    </source>
</evidence>
<feature type="compositionally biased region" description="Polar residues" evidence="10">
    <location>
        <begin position="507"/>
        <end position="519"/>
    </location>
</feature>
<feature type="domain" description="SH3" evidence="11">
    <location>
        <begin position="614"/>
        <end position="674"/>
    </location>
</feature>
<dbReference type="Pfam" id="PF00018">
    <property type="entry name" value="SH3_1"/>
    <property type="match status" value="1"/>
</dbReference>
<dbReference type="GO" id="GO:0030864">
    <property type="term" value="C:cortical actin cytoskeleton"/>
    <property type="evidence" value="ECO:0007669"/>
    <property type="project" value="UniProtKB-ARBA"/>
</dbReference>
<dbReference type="GO" id="GO:0030833">
    <property type="term" value="P:regulation of actin filament polymerization"/>
    <property type="evidence" value="ECO:0007669"/>
    <property type="project" value="TreeGrafter"/>
</dbReference>
<evidence type="ECO:0000256" key="5">
    <source>
        <dbReference type="ARBA" id="ARBA00054085"/>
    </source>
</evidence>
<dbReference type="EMBL" id="ML119653">
    <property type="protein sequence ID" value="RPA85601.1"/>
    <property type="molecule type" value="Genomic_DNA"/>
</dbReference>
<evidence type="ECO:0000256" key="4">
    <source>
        <dbReference type="ARBA" id="ARBA00023054"/>
    </source>
</evidence>
<keyword evidence="1 8" id="KW-0728">SH3 domain</keyword>
<dbReference type="SUPFAM" id="SSF57889">
    <property type="entry name" value="Cysteine-rich domain"/>
    <property type="match status" value="1"/>
</dbReference>
<dbReference type="Pfam" id="PF00611">
    <property type="entry name" value="FCH"/>
    <property type="match status" value="1"/>
</dbReference>
<dbReference type="STRING" id="1160509.A0A3N4IN25"/>
<dbReference type="Pfam" id="PF00130">
    <property type="entry name" value="C1_1"/>
    <property type="match status" value="1"/>
</dbReference>
<evidence type="ECO:0000256" key="2">
    <source>
        <dbReference type="ARBA" id="ARBA00022723"/>
    </source>
</evidence>
<feature type="compositionally biased region" description="Pro residues" evidence="10">
    <location>
        <begin position="571"/>
        <end position="582"/>
    </location>
</feature>
<keyword evidence="15" id="KW-1185">Reference proteome</keyword>
<dbReference type="AlphaFoldDB" id="A0A3N4IN25"/>
<comment type="similarity">
    <text evidence="6">Belongs to the BZZ1 family.</text>
</comment>
<dbReference type="FunFam" id="1.20.1270.60:FF:000060">
    <property type="entry name" value="Actin polymerization protein Bzz1"/>
    <property type="match status" value="1"/>
</dbReference>
<dbReference type="CDD" id="cd20824">
    <property type="entry name" value="C1_SpBZZ1-like"/>
    <property type="match status" value="1"/>
</dbReference>
<dbReference type="OrthoDB" id="8783038at2759"/>
<evidence type="ECO:0000256" key="3">
    <source>
        <dbReference type="ARBA" id="ARBA00022833"/>
    </source>
</evidence>
<protein>
    <recommendedName>
        <fullName evidence="7">Protein BZZ1</fullName>
    </recommendedName>
</protein>
<sequence>MEGEEYISFGQELKDAFKPVNSWVQHGIAWLDDIQGFYRERAAIEKDYAARMGQLTKKYFEKRSTKTVALSVGDSPQMTPGSLESASMTTWSRILTATESLGKEHETLATQYSTDIADTLKALADRYEDFRKRHEKLSTKMLEERDKVYSDLKKTKATYDTQCKAVESARAKTDKAMDGGKGKAEKAYSLEVAEMNNIKNTYIIAIGVANRQKEKYYHEDLPMLIDSLQDLNETRVIKVNNIWTQASQLEVSALERCRSHLEQAIGDVALNKPHLDSIMFIKHNASDWQEPPEFQFEPSHIWHDTDQIVTDEYSKVYLRNLVLKSKRGLAEVKGEVDTKRREMEGLMRSKNSVKEDEGRAQQDTDITKGILHIWEEMLPVDTKKVTLETEIELINAAVGDLERGSHAHKFKAVSYKIPTTCDMCGEKILGFGSKGFDCKDCGYSCHQKCEMKVPATCPGVLDKAARKAYKEEARASMVPATPPIAAPVAAPSPAPSEAHGNGLKPTVSRSSIPSLARSNTTSSAMMASYAGMGASGPIGPIRQPTTKLTKAQAAHAAAAELEAEEKQNGPPAMPSRPAPTPAAKPATVAPGAPRRVLAPPPAQYVKPVELPSTPVGPRCKMLYAYTARDPEELTVDAGVEMQIVEDDDGSGWIRVKHAGSEGLVPATYIEKITPSFTQPPTSPAPSFALNLGRDRSDSVHSASSTGTNNTMKKQGPKVAPKRGAKKVKYVEALYDYEARTDGEWDMKEGDRFVLIQPDQGDGWADVELNGVTKSVPANYIQEV</sequence>
<evidence type="ECO:0000313" key="14">
    <source>
        <dbReference type="EMBL" id="RPA85601.1"/>
    </source>
</evidence>
<dbReference type="SMART" id="SM00326">
    <property type="entry name" value="SH3"/>
    <property type="match status" value="2"/>
</dbReference>
<dbReference type="Gene3D" id="3.30.60.20">
    <property type="match status" value="1"/>
</dbReference>
<feature type="domain" description="Phorbol-ester/DAG-type" evidence="12">
    <location>
        <begin position="407"/>
        <end position="457"/>
    </location>
</feature>
<proteinExistence type="inferred from homology"/>
<dbReference type="InterPro" id="IPR001060">
    <property type="entry name" value="FCH_dom"/>
</dbReference>
<dbReference type="CDD" id="cd11912">
    <property type="entry name" value="SH3_Bzz1_1"/>
    <property type="match status" value="1"/>
</dbReference>
<accession>A0A3N4IN25</accession>
<feature type="compositionally biased region" description="Polar residues" evidence="10">
    <location>
        <begin position="699"/>
        <end position="712"/>
    </location>
</feature>
<organism evidence="14 15">
    <name type="scientific">Ascobolus immersus RN42</name>
    <dbReference type="NCBI Taxonomy" id="1160509"/>
    <lineage>
        <taxon>Eukaryota</taxon>
        <taxon>Fungi</taxon>
        <taxon>Dikarya</taxon>
        <taxon>Ascomycota</taxon>
        <taxon>Pezizomycotina</taxon>
        <taxon>Pezizomycetes</taxon>
        <taxon>Pezizales</taxon>
        <taxon>Ascobolaceae</taxon>
        <taxon>Ascobolus</taxon>
    </lineage>
</organism>
<feature type="compositionally biased region" description="Low complexity" evidence="10">
    <location>
        <begin position="551"/>
        <end position="560"/>
    </location>
</feature>
<dbReference type="PRINTS" id="PR00499">
    <property type="entry name" value="P67PHOX"/>
</dbReference>
<dbReference type="SUPFAM" id="SSF103657">
    <property type="entry name" value="BAR/IMD domain-like"/>
    <property type="match status" value="1"/>
</dbReference>
<dbReference type="InterPro" id="IPR035459">
    <property type="entry name" value="Bzz1_SH3_1"/>
</dbReference>
<evidence type="ECO:0000259" key="11">
    <source>
        <dbReference type="PROSITE" id="PS50002"/>
    </source>
</evidence>
<dbReference type="PROSITE" id="PS51741">
    <property type="entry name" value="F_BAR"/>
    <property type="match status" value="1"/>
</dbReference>
<dbReference type="Proteomes" id="UP000275078">
    <property type="component" value="Unassembled WGS sequence"/>
</dbReference>
<keyword evidence="2" id="KW-0479">Metal-binding</keyword>
<feature type="domain" description="SH3" evidence="11">
    <location>
        <begin position="725"/>
        <end position="783"/>
    </location>
</feature>
<dbReference type="GO" id="GO:0045010">
    <property type="term" value="P:actin nucleation"/>
    <property type="evidence" value="ECO:0007669"/>
    <property type="project" value="UniProtKB-ARBA"/>
</dbReference>
<dbReference type="Gene3D" id="1.20.1270.60">
    <property type="entry name" value="Arfaptin homology (AH) domain/BAR domain"/>
    <property type="match status" value="1"/>
</dbReference>
<dbReference type="SUPFAM" id="SSF50044">
    <property type="entry name" value="SH3-domain"/>
    <property type="match status" value="2"/>
</dbReference>
<dbReference type="InterPro" id="IPR046349">
    <property type="entry name" value="C1-like_sf"/>
</dbReference>
<evidence type="ECO:0000313" key="15">
    <source>
        <dbReference type="Proteomes" id="UP000275078"/>
    </source>
</evidence>
<keyword evidence="4 9" id="KW-0175">Coiled coil</keyword>
<reference evidence="14 15" key="1">
    <citation type="journal article" date="2018" name="Nat. Ecol. Evol.">
        <title>Pezizomycetes genomes reveal the molecular basis of ectomycorrhizal truffle lifestyle.</title>
        <authorList>
            <person name="Murat C."/>
            <person name="Payen T."/>
            <person name="Noel B."/>
            <person name="Kuo A."/>
            <person name="Morin E."/>
            <person name="Chen J."/>
            <person name="Kohler A."/>
            <person name="Krizsan K."/>
            <person name="Balestrini R."/>
            <person name="Da Silva C."/>
            <person name="Montanini B."/>
            <person name="Hainaut M."/>
            <person name="Levati E."/>
            <person name="Barry K.W."/>
            <person name="Belfiori B."/>
            <person name="Cichocki N."/>
            <person name="Clum A."/>
            <person name="Dockter R.B."/>
            <person name="Fauchery L."/>
            <person name="Guy J."/>
            <person name="Iotti M."/>
            <person name="Le Tacon F."/>
            <person name="Lindquist E.A."/>
            <person name="Lipzen A."/>
            <person name="Malagnac F."/>
            <person name="Mello A."/>
            <person name="Molinier V."/>
            <person name="Miyauchi S."/>
            <person name="Poulain J."/>
            <person name="Riccioni C."/>
            <person name="Rubini A."/>
            <person name="Sitrit Y."/>
            <person name="Splivallo R."/>
            <person name="Traeger S."/>
            <person name="Wang M."/>
            <person name="Zifcakova L."/>
            <person name="Wipf D."/>
            <person name="Zambonelli A."/>
            <person name="Paolocci F."/>
            <person name="Nowrousian M."/>
            <person name="Ottonello S."/>
            <person name="Baldrian P."/>
            <person name="Spatafora J.W."/>
            <person name="Henrissat B."/>
            <person name="Nagy L.G."/>
            <person name="Aury J.M."/>
            <person name="Wincker P."/>
            <person name="Grigoriev I.V."/>
            <person name="Bonfante P."/>
            <person name="Martin F.M."/>
        </authorList>
    </citation>
    <scope>NUCLEOTIDE SEQUENCE [LARGE SCALE GENOMIC DNA]</scope>
    <source>
        <strain evidence="14 15">RN42</strain>
    </source>
</reference>
<feature type="region of interest" description="Disordered" evidence="10">
    <location>
        <begin position="537"/>
        <end position="595"/>
    </location>
</feature>
<feature type="region of interest" description="Disordered" evidence="10">
    <location>
        <begin position="486"/>
        <end position="519"/>
    </location>
</feature>
<dbReference type="PROSITE" id="PS50081">
    <property type="entry name" value="ZF_DAG_PE_2"/>
    <property type="match status" value="1"/>
</dbReference>
<evidence type="ECO:0000256" key="8">
    <source>
        <dbReference type="PROSITE-ProRule" id="PRU00192"/>
    </source>
</evidence>
<dbReference type="InterPro" id="IPR002219">
    <property type="entry name" value="PKC_DAG/PE"/>
</dbReference>
<evidence type="ECO:0000256" key="7">
    <source>
        <dbReference type="ARBA" id="ARBA00074946"/>
    </source>
</evidence>
<dbReference type="SMART" id="SM00055">
    <property type="entry name" value="FCH"/>
    <property type="match status" value="1"/>
</dbReference>